<evidence type="ECO:0000256" key="3">
    <source>
        <dbReference type="ARBA" id="ARBA00006958"/>
    </source>
</evidence>
<dbReference type="InterPro" id="IPR027806">
    <property type="entry name" value="HARBI1_dom"/>
</dbReference>
<evidence type="ECO:0000256" key="5">
    <source>
        <dbReference type="ARBA" id="ARBA00022723"/>
    </source>
</evidence>
<evidence type="ECO:0000256" key="7">
    <source>
        <dbReference type="ARBA" id="ARBA00023242"/>
    </source>
</evidence>
<evidence type="ECO:0000256" key="1">
    <source>
        <dbReference type="ARBA" id="ARBA00001968"/>
    </source>
</evidence>
<dbReference type="PANTHER" id="PTHR22930:SF269">
    <property type="entry name" value="NUCLEASE HARBI1-LIKE PROTEIN"/>
    <property type="match status" value="1"/>
</dbReference>
<comment type="subcellular location">
    <subcellularLocation>
        <location evidence="2">Nucleus</location>
    </subcellularLocation>
</comment>
<dbReference type="AlphaFoldDB" id="A0A1S4G7C1"/>
<sequence length="414" mass="47554">MANILRAVQVVKMVQAVRELQQLREDLNLASERRWWVRPSNQTRSSEGFFETAYPLMRREDPEYFFKCTRMSPRVFDILLDRIKHRLRKYSIREPIKPACRLFLTLMYLAHGSSVFEISRLFRMGVTTVREVTQEVTKVLWDELHETFMPEVTEDKWKQCSDEFETKWNLPHCCAAVDGKHIPIRCPPNSGSLYFNYKKQHSIVLMGMCDANYNFVAVDVGAYGGNADSSVFSSSEFGRRLLQGRLGLPQATALPNGQLMPYFIVGDAAFPLKTNLMRPYPGRNLPAVQEHFNYRLSRARRVIENAFGILVSRWRILLSPLYLHPEAADNLVKATLVLHNFVKATNETQYAPPGYTDQIGSHGEIIVPGDWRLTAEPLNSVENNFVQRGNNAPRSAYEVRDSLAQYLFANNILL</sequence>
<evidence type="ECO:0000256" key="4">
    <source>
        <dbReference type="ARBA" id="ARBA00022722"/>
    </source>
</evidence>
<accession>A0A1S4G7C1</accession>
<evidence type="ECO:0000313" key="8">
    <source>
        <dbReference type="EnsemblMetazoa" id="AAEL018005-PB"/>
    </source>
</evidence>
<evidence type="ECO:0000256" key="6">
    <source>
        <dbReference type="ARBA" id="ARBA00022801"/>
    </source>
</evidence>
<reference evidence="8" key="2">
    <citation type="submission" date="2020-05" db="UniProtKB">
        <authorList>
            <consortium name="EnsemblMetazoa"/>
        </authorList>
    </citation>
    <scope>IDENTIFICATION</scope>
    <source>
        <strain evidence="8">LVP_AGWG</strain>
    </source>
</reference>
<dbReference type="OrthoDB" id="1681765at2759"/>
<dbReference type="InterPro" id="IPR045249">
    <property type="entry name" value="HARBI1-like"/>
</dbReference>
<evidence type="ECO:0000313" key="9">
    <source>
        <dbReference type="Proteomes" id="UP000008820"/>
    </source>
</evidence>
<organism evidence="8 9">
    <name type="scientific">Aedes aegypti</name>
    <name type="common">Yellowfever mosquito</name>
    <name type="synonym">Culex aegypti</name>
    <dbReference type="NCBI Taxonomy" id="7159"/>
    <lineage>
        <taxon>Eukaryota</taxon>
        <taxon>Metazoa</taxon>
        <taxon>Ecdysozoa</taxon>
        <taxon>Arthropoda</taxon>
        <taxon>Hexapoda</taxon>
        <taxon>Insecta</taxon>
        <taxon>Pterygota</taxon>
        <taxon>Neoptera</taxon>
        <taxon>Endopterygota</taxon>
        <taxon>Diptera</taxon>
        <taxon>Nematocera</taxon>
        <taxon>Culicoidea</taxon>
        <taxon>Culicidae</taxon>
        <taxon>Culicinae</taxon>
        <taxon>Aedini</taxon>
        <taxon>Aedes</taxon>
        <taxon>Stegomyia</taxon>
    </lineage>
</organism>
<dbReference type="VEuPathDB" id="VectorBase:AAEL018005"/>
<reference evidence="8 9" key="1">
    <citation type="submission" date="2017-06" db="EMBL/GenBank/DDBJ databases">
        <title>Aedes aegypti genome working group (AGWG) sequencing and assembly.</title>
        <authorList>
            <consortium name="Aedes aegypti Genome Working Group (AGWG)"/>
            <person name="Matthews B.J."/>
        </authorList>
    </citation>
    <scope>NUCLEOTIDE SEQUENCE [LARGE SCALE GENOMIC DNA]</scope>
    <source>
        <strain evidence="8 9">LVP_AGWG</strain>
    </source>
</reference>
<dbReference type="PANTHER" id="PTHR22930">
    <property type="match status" value="1"/>
</dbReference>
<keyword evidence="4" id="KW-0540">Nuclease</keyword>
<name>A0A1S4G7C1_AEDAE</name>
<keyword evidence="7" id="KW-0539">Nucleus</keyword>
<keyword evidence="6" id="KW-0378">Hydrolase</keyword>
<proteinExistence type="inferred from homology"/>
<dbReference type="GO" id="GO:0016787">
    <property type="term" value="F:hydrolase activity"/>
    <property type="evidence" value="ECO:0007669"/>
    <property type="project" value="UniProtKB-KW"/>
</dbReference>
<dbReference type="GO" id="GO:0004518">
    <property type="term" value="F:nuclease activity"/>
    <property type="evidence" value="ECO:0007669"/>
    <property type="project" value="UniProtKB-KW"/>
</dbReference>
<dbReference type="EnsemblMetazoa" id="AAEL018005-RB">
    <property type="protein sequence ID" value="AAEL018005-PB"/>
    <property type="gene ID" value="AAEL018005"/>
</dbReference>
<dbReference type="Pfam" id="PF13359">
    <property type="entry name" value="DDE_Tnp_4"/>
    <property type="match status" value="1"/>
</dbReference>
<dbReference type="Proteomes" id="UP000008820">
    <property type="component" value="Chromosome 1"/>
</dbReference>
<dbReference type="GO" id="GO:0005634">
    <property type="term" value="C:nucleus"/>
    <property type="evidence" value="ECO:0007669"/>
    <property type="project" value="UniProtKB-SubCell"/>
</dbReference>
<evidence type="ECO:0000256" key="2">
    <source>
        <dbReference type="ARBA" id="ARBA00004123"/>
    </source>
</evidence>
<protein>
    <submittedName>
        <fullName evidence="8">DDE Tnp4 domain-containing protein</fullName>
    </submittedName>
</protein>
<keyword evidence="9" id="KW-1185">Reference proteome</keyword>
<keyword evidence="5" id="KW-0479">Metal-binding</keyword>
<dbReference type="InParanoid" id="A0A1S4G7C1"/>
<gene>
    <name evidence="8" type="primary">110674763</name>
</gene>
<comment type="cofactor">
    <cofactor evidence="1">
        <name>a divalent metal cation</name>
        <dbReference type="ChEBI" id="CHEBI:60240"/>
    </cofactor>
</comment>
<dbReference type="GO" id="GO:0046872">
    <property type="term" value="F:metal ion binding"/>
    <property type="evidence" value="ECO:0007669"/>
    <property type="project" value="UniProtKB-KW"/>
</dbReference>
<comment type="similarity">
    <text evidence="3">Belongs to the HARBI1 family.</text>
</comment>